<evidence type="ECO:0000256" key="2">
    <source>
        <dbReference type="ARBA" id="ARBA00011152"/>
    </source>
</evidence>
<dbReference type="NCBIfam" id="TIGR01855">
    <property type="entry name" value="IMP_synth_hisH"/>
    <property type="match status" value="1"/>
</dbReference>
<keyword evidence="5 10" id="KW-0315">Glutamine amidotransferase</keyword>
<dbReference type="InterPro" id="IPR010139">
    <property type="entry name" value="Imidazole-glycPsynth_HisH"/>
</dbReference>
<keyword evidence="10" id="KW-0963">Cytoplasm</keyword>
<evidence type="ECO:0000256" key="10">
    <source>
        <dbReference type="HAMAP-Rule" id="MF_00278"/>
    </source>
</evidence>
<evidence type="ECO:0000256" key="9">
    <source>
        <dbReference type="ARBA" id="ARBA00049534"/>
    </source>
</evidence>
<keyword evidence="4 10" id="KW-0378">Hydrolase</keyword>
<feature type="active site" evidence="10">
    <location>
        <position position="183"/>
    </location>
</feature>
<dbReference type="HAMAP" id="MF_00278">
    <property type="entry name" value="HisH"/>
    <property type="match status" value="1"/>
</dbReference>
<dbReference type="PROSITE" id="PS51273">
    <property type="entry name" value="GATASE_TYPE_1"/>
    <property type="match status" value="1"/>
</dbReference>
<evidence type="ECO:0000256" key="7">
    <source>
        <dbReference type="ARBA" id="ARBA00023239"/>
    </source>
</evidence>
<evidence type="ECO:0000313" key="12">
    <source>
        <dbReference type="EMBL" id="CAH0997287.1"/>
    </source>
</evidence>
<feature type="domain" description="Glutamine amidotransferase" evidence="11">
    <location>
        <begin position="10"/>
        <end position="197"/>
    </location>
</feature>
<evidence type="ECO:0000256" key="6">
    <source>
        <dbReference type="ARBA" id="ARBA00023102"/>
    </source>
</evidence>
<evidence type="ECO:0000256" key="5">
    <source>
        <dbReference type="ARBA" id="ARBA00022962"/>
    </source>
</evidence>
<dbReference type="PIRSF" id="PIRSF000495">
    <property type="entry name" value="Amidotransf_hisH"/>
    <property type="match status" value="1"/>
</dbReference>
<organism evidence="12 13">
    <name type="scientific">Emticicia aquatica</name>
    <dbReference type="NCBI Taxonomy" id="1681835"/>
    <lineage>
        <taxon>Bacteria</taxon>
        <taxon>Pseudomonadati</taxon>
        <taxon>Bacteroidota</taxon>
        <taxon>Cytophagia</taxon>
        <taxon>Cytophagales</taxon>
        <taxon>Leadbetterellaceae</taxon>
        <taxon>Emticicia</taxon>
    </lineage>
</organism>
<dbReference type="InterPro" id="IPR017926">
    <property type="entry name" value="GATASE"/>
</dbReference>
<dbReference type="SUPFAM" id="SSF52317">
    <property type="entry name" value="Class I glutamine amidotransferase-like"/>
    <property type="match status" value="1"/>
</dbReference>
<gene>
    <name evidence="10 12" type="primary">hisH</name>
    <name evidence="12" type="ORF">EMA8858_03418</name>
</gene>
<reference evidence="12" key="1">
    <citation type="submission" date="2021-12" db="EMBL/GenBank/DDBJ databases">
        <authorList>
            <person name="Rodrigo-Torres L."/>
            <person name="Arahal R. D."/>
            <person name="Lucena T."/>
        </authorList>
    </citation>
    <scope>NUCLEOTIDE SEQUENCE</scope>
    <source>
        <strain evidence="12">CECT 8858</strain>
    </source>
</reference>
<sequence>MKVVIIKYNAGNVQSVMYALERIGASYELSDDAEVIRSAERIIFPGVGEASTAMKSLRESGLDKIIPKLKQPFLGTCVGMQLLCESSEENNTECLGVFDIPILKFPRVKGFKVPQTGWNNIVSPESEWTNPLCKGLRASEYVYYNHGYYAPLCDYTVAKTDYILEYSAMLQRDNFFAAQFHSEISGDVGEQIFKNFLEI</sequence>
<comment type="subunit">
    <text evidence="2 10">Heterodimer of HisH and HisF.</text>
</comment>
<dbReference type="GO" id="GO:0016829">
    <property type="term" value="F:lyase activity"/>
    <property type="evidence" value="ECO:0007669"/>
    <property type="project" value="UniProtKB-KW"/>
</dbReference>
<evidence type="ECO:0000256" key="1">
    <source>
        <dbReference type="ARBA" id="ARBA00005091"/>
    </source>
</evidence>
<dbReference type="Pfam" id="PF00117">
    <property type="entry name" value="GATase"/>
    <property type="match status" value="1"/>
</dbReference>
<evidence type="ECO:0000313" key="13">
    <source>
        <dbReference type="Proteomes" id="UP000837932"/>
    </source>
</evidence>
<comment type="subcellular location">
    <subcellularLocation>
        <location evidence="10">Cytoplasm</location>
    </subcellularLocation>
</comment>
<dbReference type="InterPro" id="IPR029062">
    <property type="entry name" value="Class_I_gatase-like"/>
</dbReference>
<keyword evidence="13" id="KW-1185">Reference proteome</keyword>
<name>A0ABN8EW58_9BACT</name>
<evidence type="ECO:0000256" key="3">
    <source>
        <dbReference type="ARBA" id="ARBA00022605"/>
    </source>
</evidence>
<keyword evidence="3 10" id="KW-0028">Amino-acid biosynthesis</keyword>
<proteinExistence type="inferred from homology"/>
<keyword evidence="7 10" id="KW-0456">Lyase</keyword>
<dbReference type="PANTHER" id="PTHR42701:SF1">
    <property type="entry name" value="IMIDAZOLE GLYCEROL PHOSPHATE SYNTHASE SUBUNIT HISH"/>
    <property type="match status" value="1"/>
</dbReference>
<evidence type="ECO:0000256" key="8">
    <source>
        <dbReference type="ARBA" id="ARBA00047838"/>
    </source>
</evidence>
<comment type="function">
    <text evidence="10">IGPS catalyzes the conversion of PRFAR and glutamine to IGP, AICAR and glutamate. The HisH subunit catalyzes the hydrolysis of glutamine to glutamate and ammonia as part of the synthesis of IGP and AICAR. The resulting ammonia molecule is channeled to the active site of HisF.</text>
</comment>
<feature type="active site" evidence="10">
    <location>
        <position position="181"/>
    </location>
</feature>
<accession>A0ABN8EW58</accession>
<dbReference type="Gene3D" id="3.40.50.880">
    <property type="match status" value="1"/>
</dbReference>
<dbReference type="PANTHER" id="PTHR42701">
    <property type="entry name" value="IMIDAZOLE GLYCEROL PHOSPHATE SYNTHASE SUBUNIT HISH"/>
    <property type="match status" value="1"/>
</dbReference>
<keyword evidence="6 10" id="KW-0368">Histidine biosynthesis</keyword>
<dbReference type="EC" id="3.5.1.2" evidence="10"/>
<comment type="pathway">
    <text evidence="1 10">Amino-acid biosynthesis; L-histidine biosynthesis; L-histidine from 5-phospho-alpha-D-ribose 1-diphosphate: step 5/9.</text>
</comment>
<dbReference type="RefSeq" id="WP_238807939.1">
    <property type="nucleotide sequence ID" value="NZ_CAKLPY010000003.1"/>
</dbReference>
<protein>
    <recommendedName>
        <fullName evidence="10">Imidazole glycerol phosphate synthase subunit HisH</fullName>
        <ecNumber evidence="10">4.3.2.10</ecNumber>
    </recommendedName>
    <alternativeName>
        <fullName evidence="10">IGP synthase glutaminase subunit</fullName>
        <ecNumber evidence="10">3.5.1.2</ecNumber>
    </alternativeName>
    <alternativeName>
        <fullName evidence="10">IGP synthase subunit HisH</fullName>
    </alternativeName>
    <alternativeName>
        <fullName evidence="10">ImGP synthase subunit HisH</fullName>
        <shortName evidence="10">IGPS subunit HisH</shortName>
    </alternativeName>
</protein>
<evidence type="ECO:0000256" key="4">
    <source>
        <dbReference type="ARBA" id="ARBA00022801"/>
    </source>
</evidence>
<dbReference type="Proteomes" id="UP000837932">
    <property type="component" value="Unassembled WGS sequence"/>
</dbReference>
<comment type="caution">
    <text evidence="12">The sequence shown here is derived from an EMBL/GenBank/DDBJ whole genome shotgun (WGS) entry which is preliminary data.</text>
</comment>
<dbReference type="EC" id="4.3.2.10" evidence="10"/>
<comment type="catalytic activity">
    <reaction evidence="9 10">
        <text>L-glutamine + H2O = L-glutamate + NH4(+)</text>
        <dbReference type="Rhea" id="RHEA:15889"/>
        <dbReference type="ChEBI" id="CHEBI:15377"/>
        <dbReference type="ChEBI" id="CHEBI:28938"/>
        <dbReference type="ChEBI" id="CHEBI:29985"/>
        <dbReference type="ChEBI" id="CHEBI:58359"/>
        <dbReference type="EC" id="3.5.1.2"/>
    </reaction>
</comment>
<dbReference type="CDD" id="cd01748">
    <property type="entry name" value="GATase1_IGP_Synthase"/>
    <property type="match status" value="1"/>
</dbReference>
<feature type="active site" description="Nucleophile" evidence="10">
    <location>
        <position position="77"/>
    </location>
</feature>
<comment type="catalytic activity">
    <reaction evidence="8 10">
        <text>5-[(5-phospho-1-deoxy-D-ribulos-1-ylimino)methylamino]-1-(5-phospho-beta-D-ribosyl)imidazole-4-carboxamide + L-glutamine = D-erythro-1-(imidazol-4-yl)glycerol 3-phosphate + 5-amino-1-(5-phospho-beta-D-ribosyl)imidazole-4-carboxamide + L-glutamate + H(+)</text>
        <dbReference type="Rhea" id="RHEA:24793"/>
        <dbReference type="ChEBI" id="CHEBI:15378"/>
        <dbReference type="ChEBI" id="CHEBI:29985"/>
        <dbReference type="ChEBI" id="CHEBI:58278"/>
        <dbReference type="ChEBI" id="CHEBI:58359"/>
        <dbReference type="ChEBI" id="CHEBI:58475"/>
        <dbReference type="ChEBI" id="CHEBI:58525"/>
        <dbReference type="EC" id="4.3.2.10"/>
    </reaction>
</comment>
<evidence type="ECO:0000259" key="11">
    <source>
        <dbReference type="Pfam" id="PF00117"/>
    </source>
</evidence>
<dbReference type="EMBL" id="CAKLPY010000003">
    <property type="protein sequence ID" value="CAH0997287.1"/>
    <property type="molecule type" value="Genomic_DNA"/>
</dbReference>